<evidence type="ECO:0000313" key="3">
    <source>
        <dbReference type="Proteomes" id="UP001431221"/>
    </source>
</evidence>
<keyword evidence="1" id="KW-0732">Signal</keyword>
<evidence type="ECO:0000256" key="1">
    <source>
        <dbReference type="SAM" id="SignalP"/>
    </source>
</evidence>
<reference evidence="2" key="1">
    <citation type="submission" date="2022-04" db="EMBL/GenBank/DDBJ databases">
        <title>Roseibium sp. CAU 1639 isolated from mud.</title>
        <authorList>
            <person name="Kim W."/>
        </authorList>
    </citation>
    <scope>NUCLEOTIDE SEQUENCE</scope>
    <source>
        <strain evidence="2">CAU 1639</strain>
    </source>
</reference>
<gene>
    <name evidence="2" type="ORF">M0H32_16430</name>
</gene>
<evidence type="ECO:0008006" key="4">
    <source>
        <dbReference type="Google" id="ProtNLM"/>
    </source>
</evidence>
<comment type="caution">
    <text evidence="2">The sequence shown here is derived from an EMBL/GenBank/DDBJ whole genome shotgun (WGS) entry which is preliminary data.</text>
</comment>
<protein>
    <recommendedName>
        <fullName evidence="4">Tat pathway signal sequence domain protein</fullName>
    </recommendedName>
</protein>
<feature type="chain" id="PRO_5045405228" description="Tat pathway signal sequence domain protein" evidence="1">
    <location>
        <begin position="27"/>
        <end position="144"/>
    </location>
</feature>
<name>A0ABT0GWY9_9HYPH</name>
<keyword evidence="3" id="KW-1185">Reference proteome</keyword>
<organism evidence="2 3">
    <name type="scientific">Roseibium sediminicola</name>
    <dbReference type="NCBI Taxonomy" id="2933272"/>
    <lineage>
        <taxon>Bacteria</taxon>
        <taxon>Pseudomonadati</taxon>
        <taxon>Pseudomonadota</taxon>
        <taxon>Alphaproteobacteria</taxon>
        <taxon>Hyphomicrobiales</taxon>
        <taxon>Stappiaceae</taxon>
        <taxon>Roseibium</taxon>
    </lineage>
</organism>
<dbReference type="RefSeq" id="WP_248155938.1">
    <property type="nucleotide sequence ID" value="NZ_JALNMJ010000011.1"/>
</dbReference>
<dbReference type="Proteomes" id="UP001431221">
    <property type="component" value="Unassembled WGS sequence"/>
</dbReference>
<sequence>MQKFLVPVLAALTCLSWPLTAPTAVAQPAEMISIQLNEAVTVDDACRLTFVIRNDLADTVQALGLDLVVFDTSEGVSGYAAVDFGGLPAGKTRVRQYDVLKGDCASIARVLLNDVRACEIGGSAGADCLPLLRLSSRSDIDLIL</sequence>
<accession>A0ABT0GWY9</accession>
<proteinExistence type="predicted"/>
<evidence type="ECO:0000313" key="2">
    <source>
        <dbReference type="EMBL" id="MCK7613755.1"/>
    </source>
</evidence>
<dbReference type="EMBL" id="JALNMJ010000011">
    <property type="protein sequence ID" value="MCK7613755.1"/>
    <property type="molecule type" value="Genomic_DNA"/>
</dbReference>
<feature type="signal peptide" evidence="1">
    <location>
        <begin position="1"/>
        <end position="26"/>
    </location>
</feature>